<dbReference type="KEGG" id="sfc:Spiaf_2033"/>
<keyword evidence="2" id="KW-0067">ATP-binding</keyword>
<evidence type="ECO:0000259" key="3">
    <source>
        <dbReference type="PROSITE" id="PS50893"/>
    </source>
</evidence>
<dbReference type="PROSITE" id="PS00211">
    <property type="entry name" value="ABC_TRANSPORTER_1"/>
    <property type="match status" value="1"/>
</dbReference>
<dbReference type="PANTHER" id="PTHR24220">
    <property type="entry name" value="IMPORT ATP-BINDING PROTEIN"/>
    <property type="match status" value="1"/>
</dbReference>
<feature type="domain" description="ABC transporter" evidence="3">
    <location>
        <begin position="2"/>
        <end position="238"/>
    </location>
</feature>
<dbReference type="SUPFAM" id="SSF52540">
    <property type="entry name" value="P-loop containing nucleoside triphosphate hydrolases"/>
    <property type="match status" value="1"/>
</dbReference>
<evidence type="ECO:0000256" key="1">
    <source>
        <dbReference type="ARBA" id="ARBA00022741"/>
    </source>
</evidence>
<accession>H9UKN9</accession>
<dbReference type="InterPro" id="IPR027417">
    <property type="entry name" value="P-loop_NTPase"/>
</dbReference>
<sequence>MLQTIDLRVVVDGISLLDGVSTSFAAGKVSVIIGSSGSGKSLLLKTAAGIHPPSSGSVRWQGTDLAQMSETQLVQMRRNWGFMFQDSALWSNMSLYENLALPVRFHNPDLSEDHIQQLVRAAASELGFPGILQNRPAAFSAGMQKMASFLRAVINDPGLLFLDEPSTFIDRSGFQAIFRVLQRYRRQGRTILMVTHDIDLARNLGDELYIIRKGQLAAHGPLQELLYSARSDIQQELQESFQQGEQT</sequence>
<name>H9UKN9_SPIAZ</name>
<dbReference type="Gene3D" id="3.40.50.300">
    <property type="entry name" value="P-loop containing nucleotide triphosphate hydrolases"/>
    <property type="match status" value="1"/>
</dbReference>
<dbReference type="GO" id="GO:0005524">
    <property type="term" value="F:ATP binding"/>
    <property type="evidence" value="ECO:0007669"/>
    <property type="project" value="UniProtKB-KW"/>
</dbReference>
<proteinExistence type="predicted"/>
<dbReference type="EMBL" id="CP003282">
    <property type="protein sequence ID" value="AFG38082.1"/>
    <property type="molecule type" value="Genomic_DNA"/>
</dbReference>
<dbReference type="RefSeq" id="WP_014456065.1">
    <property type="nucleotide sequence ID" value="NC_017098.1"/>
</dbReference>
<dbReference type="InterPro" id="IPR017871">
    <property type="entry name" value="ABC_transporter-like_CS"/>
</dbReference>
<reference evidence="5" key="1">
    <citation type="journal article" date="2013" name="Stand. Genomic Sci.">
        <title>Complete genome sequence of the halophilic bacterium Spirochaeta africana type strain (Z-7692(T)) from the alkaline Lake Magadi in the East African Rift.</title>
        <authorList>
            <person name="Liolos K."/>
            <person name="Abt B."/>
            <person name="Scheuner C."/>
            <person name="Teshima H."/>
            <person name="Held B."/>
            <person name="Lapidus A."/>
            <person name="Nolan M."/>
            <person name="Lucas S."/>
            <person name="Deshpande S."/>
            <person name="Cheng J.F."/>
            <person name="Tapia R."/>
            <person name="Goodwin L.A."/>
            <person name="Pitluck S."/>
            <person name="Pagani I."/>
            <person name="Ivanova N."/>
            <person name="Mavromatis K."/>
            <person name="Mikhailova N."/>
            <person name="Huntemann M."/>
            <person name="Pati A."/>
            <person name="Chen A."/>
            <person name="Palaniappan K."/>
            <person name="Land M."/>
            <person name="Rohde M."/>
            <person name="Tindall B.J."/>
            <person name="Detter J.C."/>
            <person name="Goker M."/>
            <person name="Bristow J."/>
            <person name="Eisen J.A."/>
            <person name="Markowitz V."/>
            <person name="Hugenholtz P."/>
            <person name="Woyke T."/>
            <person name="Klenk H.P."/>
            <person name="Kyrpides N.C."/>
        </authorList>
    </citation>
    <scope>NUCLEOTIDE SEQUENCE</scope>
    <source>
        <strain evidence="5">ATCC 700263 / DSM 8902 / Z-7692</strain>
    </source>
</reference>
<dbReference type="AlphaFoldDB" id="H9UKN9"/>
<keyword evidence="5" id="KW-1185">Reference proteome</keyword>
<evidence type="ECO:0000256" key="2">
    <source>
        <dbReference type="ARBA" id="ARBA00022840"/>
    </source>
</evidence>
<keyword evidence="1" id="KW-0547">Nucleotide-binding</keyword>
<dbReference type="SMART" id="SM00382">
    <property type="entry name" value="AAA"/>
    <property type="match status" value="1"/>
</dbReference>
<dbReference type="GO" id="GO:0022857">
    <property type="term" value="F:transmembrane transporter activity"/>
    <property type="evidence" value="ECO:0007669"/>
    <property type="project" value="TreeGrafter"/>
</dbReference>
<dbReference type="OrthoDB" id="9805538at2"/>
<dbReference type="Pfam" id="PF00005">
    <property type="entry name" value="ABC_tran"/>
    <property type="match status" value="1"/>
</dbReference>
<dbReference type="eggNOG" id="COG1127">
    <property type="taxonomic scope" value="Bacteria"/>
</dbReference>
<dbReference type="GO" id="GO:0005886">
    <property type="term" value="C:plasma membrane"/>
    <property type="evidence" value="ECO:0007669"/>
    <property type="project" value="TreeGrafter"/>
</dbReference>
<dbReference type="PATRIC" id="fig|889378.3.peg.2019"/>
<evidence type="ECO:0000313" key="5">
    <source>
        <dbReference type="Proteomes" id="UP000007383"/>
    </source>
</evidence>
<evidence type="ECO:0000313" key="4">
    <source>
        <dbReference type="EMBL" id="AFG38082.1"/>
    </source>
</evidence>
<dbReference type="Proteomes" id="UP000007383">
    <property type="component" value="Chromosome"/>
</dbReference>
<dbReference type="STRING" id="889378.Spiaf_2033"/>
<organism evidence="4 5">
    <name type="scientific">Spirochaeta africana (strain ATCC 700263 / DSM 8902 / Z-7692)</name>
    <dbReference type="NCBI Taxonomy" id="889378"/>
    <lineage>
        <taxon>Bacteria</taxon>
        <taxon>Pseudomonadati</taxon>
        <taxon>Spirochaetota</taxon>
        <taxon>Spirochaetia</taxon>
        <taxon>Spirochaetales</taxon>
        <taxon>Spirochaetaceae</taxon>
        <taxon>Spirochaeta</taxon>
    </lineage>
</organism>
<gene>
    <name evidence="4" type="ordered locus">Spiaf_2033</name>
</gene>
<dbReference type="HOGENOM" id="CLU_000604_1_22_12"/>
<dbReference type="GO" id="GO:0016887">
    <property type="term" value="F:ATP hydrolysis activity"/>
    <property type="evidence" value="ECO:0007669"/>
    <property type="project" value="InterPro"/>
</dbReference>
<dbReference type="PROSITE" id="PS50893">
    <property type="entry name" value="ABC_TRANSPORTER_2"/>
    <property type="match status" value="1"/>
</dbReference>
<dbReference type="PANTHER" id="PTHR24220:SF685">
    <property type="entry name" value="ABC TRANSPORTER RELATED"/>
    <property type="match status" value="1"/>
</dbReference>
<dbReference type="InterPro" id="IPR015854">
    <property type="entry name" value="ABC_transpr_LolD-like"/>
</dbReference>
<dbReference type="InterPro" id="IPR003439">
    <property type="entry name" value="ABC_transporter-like_ATP-bd"/>
</dbReference>
<protein>
    <submittedName>
        <fullName evidence="4">ABC-type transport system involved in resistance to organic solvents, ATPase component</fullName>
    </submittedName>
</protein>
<dbReference type="InterPro" id="IPR003593">
    <property type="entry name" value="AAA+_ATPase"/>
</dbReference>